<dbReference type="Pfam" id="PF00072">
    <property type="entry name" value="Response_reg"/>
    <property type="match status" value="1"/>
</dbReference>
<dbReference type="CDD" id="cd00082">
    <property type="entry name" value="HisKA"/>
    <property type="match status" value="1"/>
</dbReference>
<dbReference type="InterPro" id="IPR036890">
    <property type="entry name" value="HATPase_C_sf"/>
</dbReference>
<dbReference type="PANTHER" id="PTHR45339">
    <property type="entry name" value="HYBRID SIGNAL TRANSDUCTION HISTIDINE KINASE J"/>
    <property type="match status" value="1"/>
</dbReference>
<dbReference type="AlphaFoldDB" id="A0A5C7A088"/>
<dbReference type="CDD" id="cd16922">
    <property type="entry name" value="HATPase_EvgS-ArcB-TorS-like"/>
    <property type="match status" value="1"/>
</dbReference>
<dbReference type="InterPro" id="IPR011006">
    <property type="entry name" value="CheY-like_superfamily"/>
</dbReference>
<dbReference type="InterPro" id="IPR036097">
    <property type="entry name" value="HisK_dim/P_sf"/>
</dbReference>
<dbReference type="InterPro" id="IPR001789">
    <property type="entry name" value="Sig_transdc_resp-reg_receiver"/>
</dbReference>
<sequence>MQQFQSLKRLLAFYTLTLLIMLVLYYAMIFLTLNTNRQEHSQAVFADIKHELSEHVDTTENTIEDILTKPFFQNISYQLILMQPSGQTYVYRYTQPGEHKFTTVAFPNIEPQNTDRTRPYKLTAHNLTGMLKLENGQQLYIVLRHQPIDINWVSYQYWLPLIIAIMLFIIALLYMLKRRANWEQLLQYTDNLMATAKDAYTPPPFDEATSTPEFLRLGHSLGRISYQLHNKHRRIKRLSHRLERLVEHAPLPMLMIMRQGHISFFNPRFEQVFTTSFQRDTIYMLTDFVSGSDKATQQQLQKLDAQRVTRTLLVYGLEDKQAYQLHITPWFGEHDQIHGFTALFNNIDKLVSQNTELQQQNQQLDKQVLELTQLKAIIGHELRTPLNAIIGTLDLIEPRTLSAKQQEVLTTLTQSSQSMLAMLNDMLDMAKIGAGKLDIVHVPVDIFKVSQHVSDLMVGSARRQGLELLYFFMPDCPRYISTDGNRLRQILLNLLDNAVKFTTSGYVALIVEPISYEQMQQVIKNSKATTLNAKANLQLAPQPNTQGLDNTNNKQPWLHFSIQDTGIGINSAEHRQLFAYFNQANPQISQQFGGTGLGLAISSSFAQLLGGFIQLTSEKGLGSTFHLYLPSLSPTYQPVYHFHANLKHIHLIAIVNQSISAIYLQRLCQHLSIRASIYSSFDENILQQLTDQLAQQPQTHAPVLLLDYEYYIANILEATNNRYPDQLNSVYPIELNGMDTALYDLVQSATLPKILLSMKPERGISSTLLDKFDGFLSKPLDIARLLSELIRLTQPTLKALKIELATDDIKNSGVDNKINSGDNKKQPVTDKSADATPLPPIDAAPKPLILVVEDNLTNQKITCKLLSKLGYDSVVAADGLQALDKLSEQRQAFALILMDCRMPVMDGLQATQAIRSQGDDIAIIALTANNSNEDREACLAAGMDEFLTKPINKNKLQALLQQFISTE</sequence>
<evidence type="ECO:0000256" key="7">
    <source>
        <dbReference type="SAM" id="MobiDB-lite"/>
    </source>
</evidence>
<evidence type="ECO:0000313" key="12">
    <source>
        <dbReference type="Proteomes" id="UP000321903"/>
    </source>
</evidence>
<evidence type="ECO:0000256" key="2">
    <source>
        <dbReference type="ARBA" id="ARBA00012438"/>
    </source>
</evidence>
<keyword evidence="12" id="KW-1185">Reference proteome</keyword>
<dbReference type="PANTHER" id="PTHR45339:SF1">
    <property type="entry name" value="HYBRID SIGNAL TRANSDUCTION HISTIDINE KINASE J"/>
    <property type="match status" value="1"/>
</dbReference>
<keyword evidence="8" id="KW-1133">Transmembrane helix</keyword>
<name>A0A5C7A088_9GAMM</name>
<dbReference type="Gene3D" id="3.30.450.20">
    <property type="entry name" value="PAS domain"/>
    <property type="match status" value="1"/>
</dbReference>
<feature type="domain" description="Histidine kinase" evidence="9">
    <location>
        <begin position="377"/>
        <end position="633"/>
    </location>
</feature>
<comment type="catalytic activity">
    <reaction evidence="1">
        <text>ATP + protein L-histidine = ADP + protein N-phospho-L-histidine.</text>
        <dbReference type="EC" id="2.7.13.3"/>
    </reaction>
</comment>
<dbReference type="Pfam" id="PF02518">
    <property type="entry name" value="HATPase_c"/>
    <property type="match status" value="1"/>
</dbReference>
<dbReference type="RefSeq" id="WP_147223456.1">
    <property type="nucleotide sequence ID" value="NZ_CAJGYY010000001.1"/>
</dbReference>
<dbReference type="SMART" id="SM00387">
    <property type="entry name" value="HATPase_c"/>
    <property type="match status" value="1"/>
</dbReference>
<feature type="domain" description="Response regulatory" evidence="10">
    <location>
        <begin position="848"/>
        <end position="964"/>
    </location>
</feature>
<dbReference type="PROSITE" id="PS50110">
    <property type="entry name" value="RESPONSE_REGULATORY"/>
    <property type="match status" value="1"/>
</dbReference>
<dbReference type="GO" id="GO:0000155">
    <property type="term" value="F:phosphorelay sensor kinase activity"/>
    <property type="evidence" value="ECO:0007669"/>
    <property type="project" value="InterPro"/>
</dbReference>
<proteinExistence type="predicted"/>
<dbReference type="InterPro" id="IPR035965">
    <property type="entry name" value="PAS-like_dom_sf"/>
</dbReference>
<reference evidence="11 12" key="1">
    <citation type="submission" date="2019-08" db="EMBL/GenBank/DDBJ databases">
        <title>Genome sequence of Psychrobacter frigidicola ACAM304 (type strain).</title>
        <authorList>
            <person name="Bowman J.P."/>
        </authorList>
    </citation>
    <scope>NUCLEOTIDE SEQUENCE [LARGE SCALE GENOMIC DNA]</scope>
    <source>
        <strain evidence="11 12">ACAM 304</strain>
    </source>
</reference>
<keyword evidence="6" id="KW-0175">Coiled coil</keyword>
<feature type="transmembrane region" description="Helical" evidence="8">
    <location>
        <begin position="157"/>
        <end position="176"/>
    </location>
</feature>
<dbReference type="Proteomes" id="UP000321903">
    <property type="component" value="Unassembled WGS sequence"/>
</dbReference>
<evidence type="ECO:0000313" key="11">
    <source>
        <dbReference type="EMBL" id="TXD96758.1"/>
    </source>
</evidence>
<dbReference type="CDD" id="cd17546">
    <property type="entry name" value="REC_hyHK_CKI1_RcsC-like"/>
    <property type="match status" value="1"/>
</dbReference>
<evidence type="ECO:0000259" key="10">
    <source>
        <dbReference type="PROSITE" id="PS50110"/>
    </source>
</evidence>
<evidence type="ECO:0000256" key="4">
    <source>
        <dbReference type="ARBA" id="ARBA00023012"/>
    </source>
</evidence>
<keyword evidence="8" id="KW-0812">Transmembrane</keyword>
<dbReference type="SUPFAM" id="SSF55785">
    <property type="entry name" value="PYP-like sensor domain (PAS domain)"/>
    <property type="match status" value="1"/>
</dbReference>
<keyword evidence="3 5" id="KW-0597">Phosphoprotein</keyword>
<feature type="coiled-coil region" evidence="6">
    <location>
        <begin position="347"/>
        <end position="377"/>
    </location>
</feature>
<dbReference type="InterPro" id="IPR003661">
    <property type="entry name" value="HisK_dim/P_dom"/>
</dbReference>
<dbReference type="EC" id="2.7.13.3" evidence="2"/>
<dbReference type="SMART" id="SM00388">
    <property type="entry name" value="HisKA"/>
    <property type="match status" value="1"/>
</dbReference>
<dbReference type="Gene3D" id="1.10.287.130">
    <property type="match status" value="1"/>
</dbReference>
<dbReference type="InterPro" id="IPR004358">
    <property type="entry name" value="Sig_transdc_His_kin-like_C"/>
</dbReference>
<dbReference type="Gene3D" id="3.30.565.10">
    <property type="entry name" value="Histidine kinase-like ATPase, C-terminal domain"/>
    <property type="match status" value="1"/>
</dbReference>
<evidence type="ECO:0000256" key="3">
    <source>
        <dbReference type="ARBA" id="ARBA00022553"/>
    </source>
</evidence>
<dbReference type="InterPro" id="IPR003594">
    <property type="entry name" value="HATPase_dom"/>
</dbReference>
<dbReference type="SUPFAM" id="SSF47384">
    <property type="entry name" value="Homodimeric domain of signal transducing histidine kinase"/>
    <property type="match status" value="1"/>
</dbReference>
<feature type="compositionally biased region" description="Basic and acidic residues" evidence="7">
    <location>
        <begin position="822"/>
        <end position="833"/>
    </location>
</feature>
<evidence type="ECO:0000256" key="8">
    <source>
        <dbReference type="SAM" id="Phobius"/>
    </source>
</evidence>
<evidence type="ECO:0000259" key="9">
    <source>
        <dbReference type="PROSITE" id="PS50109"/>
    </source>
</evidence>
<dbReference type="OrthoDB" id="9797243at2"/>
<dbReference type="SUPFAM" id="SSF55874">
    <property type="entry name" value="ATPase domain of HSP90 chaperone/DNA topoisomerase II/histidine kinase"/>
    <property type="match status" value="1"/>
</dbReference>
<organism evidence="11 12">
    <name type="scientific">Psychrobacter frigidicola</name>
    <dbReference type="NCBI Taxonomy" id="45611"/>
    <lineage>
        <taxon>Bacteria</taxon>
        <taxon>Pseudomonadati</taxon>
        <taxon>Pseudomonadota</taxon>
        <taxon>Gammaproteobacteria</taxon>
        <taxon>Moraxellales</taxon>
        <taxon>Moraxellaceae</taxon>
        <taxon>Psychrobacter</taxon>
    </lineage>
</organism>
<comment type="caution">
    <text evidence="11">The sequence shown here is derived from an EMBL/GenBank/DDBJ whole genome shotgun (WGS) entry which is preliminary data.</text>
</comment>
<evidence type="ECO:0000256" key="5">
    <source>
        <dbReference type="PROSITE-ProRule" id="PRU00169"/>
    </source>
</evidence>
<dbReference type="EMBL" id="VORZ01000002">
    <property type="protein sequence ID" value="TXD96758.1"/>
    <property type="molecule type" value="Genomic_DNA"/>
</dbReference>
<dbReference type="PRINTS" id="PR00344">
    <property type="entry name" value="BCTRLSENSOR"/>
</dbReference>
<protein>
    <recommendedName>
        <fullName evidence="2">histidine kinase</fullName>
        <ecNumber evidence="2">2.7.13.3</ecNumber>
    </recommendedName>
</protein>
<evidence type="ECO:0000256" key="6">
    <source>
        <dbReference type="SAM" id="Coils"/>
    </source>
</evidence>
<dbReference type="SUPFAM" id="SSF52172">
    <property type="entry name" value="CheY-like"/>
    <property type="match status" value="1"/>
</dbReference>
<evidence type="ECO:0000256" key="1">
    <source>
        <dbReference type="ARBA" id="ARBA00000085"/>
    </source>
</evidence>
<keyword evidence="4" id="KW-0902">Two-component regulatory system</keyword>
<dbReference type="Pfam" id="PF00512">
    <property type="entry name" value="HisKA"/>
    <property type="match status" value="1"/>
</dbReference>
<dbReference type="Gene3D" id="3.40.50.2300">
    <property type="match status" value="1"/>
</dbReference>
<dbReference type="SMART" id="SM00448">
    <property type="entry name" value="REC"/>
    <property type="match status" value="1"/>
</dbReference>
<gene>
    <name evidence="11" type="ORF">ES754_06860</name>
</gene>
<dbReference type="PROSITE" id="PS50109">
    <property type="entry name" value="HIS_KIN"/>
    <property type="match status" value="1"/>
</dbReference>
<feature type="modified residue" description="4-aspartylphosphate" evidence="5">
    <location>
        <position position="899"/>
    </location>
</feature>
<keyword evidence="8" id="KW-0472">Membrane</keyword>
<dbReference type="InterPro" id="IPR005467">
    <property type="entry name" value="His_kinase_dom"/>
</dbReference>
<feature type="region of interest" description="Disordered" evidence="7">
    <location>
        <begin position="813"/>
        <end position="837"/>
    </location>
</feature>
<feature type="transmembrane region" description="Helical" evidence="8">
    <location>
        <begin position="12"/>
        <end position="33"/>
    </location>
</feature>
<accession>A0A5C7A088</accession>